<dbReference type="InterPro" id="IPR050808">
    <property type="entry name" value="Phage_Integrase"/>
</dbReference>
<evidence type="ECO:0000256" key="5">
    <source>
        <dbReference type="PROSITE-ProRule" id="PRU01248"/>
    </source>
</evidence>
<sequence length="363" mass="41859">MAYIYKRGKTWTADVSLLMNGKRKHKTKSGFSTKVSAQRWANETEVEKQNNDLILDSGQTFPDFFSEWYTTFKKNTVGRDAQRWYVYILKTLRENFPNTKLETITRVHWQRFLNKYALTHSVSTVKKFNTRVRQMVRDAVADGYIQKDFTYGAKFSGKPVKDDDLKFLEQTDMGNLIASVNSKPISERSMSDMMILAALQTGARYAELAGITWDSIDNESNIISITKSWDQVTKVFKGTKTKNSIRDIEVTEPFIRQLEDLHVIYPRSQFVFGGNSEFPPTSNAVNKQLRRDLSAINAEKVITFHGLRHTHASWLISKGVDIQYVSERLGHANIEITLSTYTHLLKEKREDEIKRSISLLSQM</sequence>
<evidence type="ECO:0000256" key="3">
    <source>
        <dbReference type="ARBA" id="ARBA00023125"/>
    </source>
</evidence>
<dbReference type="GO" id="GO:0015074">
    <property type="term" value="P:DNA integration"/>
    <property type="evidence" value="ECO:0007669"/>
    <property type="project" value="UniProtKB-KW"/>
</dbReference>
<evidence type="ECO:0000313" key="8">
    <source>
        <dbReference type="EMBL" id="TYC49943.1"/>
    </source>
</evidence>
<dbReference type="InterPro" id="IPR028259">
    <property type="entry name" value="AP2-like_int_N"/>
</dbReference>
<dbReference type="Pfam" id="PF14657">
    <property type="entry name" value="Arm-DNA-bind_4"/>
    <property type="match status" value="1"/>
</dbReference>
<dbReference type="InterPro" id="IPR010998">
    <property type="entry name" value="Integrase_recombinase_N"/>
</dbReference>
<evidence type="ECO:0000259" key="6">
    <source>
        <dbReference type="PROSITE" id="PS51898"/>
    </source>
</evidence>
<evidence type="ECO:0000256" key="4">
    <source>
        <dbReference type="ARBA" id="ARBA00023172"/>
    </source>
</evidence>
<dbReference type="PROSITE" id="PS51898">
    <property type="entry name" value="TYR_RECOMBINASE"/>
    <property type="match status" value="1"/>
</dbReference>
<reference evidence="8 9" key="1">
    <citation type="submission" date="2019-01" db="EMBL/GenBank/DDBJ databases">
        <title>Weissella sp. nov., a novel lactic acid bacterium isolated from animal feces.</title>
        <authorList>
            <person name="Wang L.-T."/>
        </authorList>
    </citation>
    <scope>NUCLEOTIDE SEQUENCE [LARGE SCALE GENOMIC DNA]</scope>
    <source>
        <strain evidence="8 9">8H-2</strain>
    </source>
</reference>
<dbReference type="GO" id="GO:0006310">
    <property type="term" value="P:DNA recombination"/>
    <property type="evidence" value="ECO:0007669"/>
    <property type="project" value="UniProtKB-KW"/>
</dbReference>
<dbReference type="InterPro" id="IPR013762">
    <property type="entry name" value="Integrase-like_cat_sf"/>
</dbReference>
<dbReference type="Pfam" id="PF14659">
    <property type="entry name" value="Phage_int_SAM_3"/>
    <property type="match status" value="1"/>
</dbReference>
<protein>
    <submittedName>
        <fullName evidence="8">Site-specific integrase</fullName>
    </submittedName>
</protein>
<dbReference type="InterPro" id="IPR004107">
    <property type="entry name" value="Integrase_SAM-like_N"/>
</dbReference>
<accession>A0A6C2C929</accession>
<keyword evidence="3 5" id="KW-0238">DNA-binding</keyword>
<dbReference type="AlphaFoldDB" id="A0A6C2C929"/>
<dbReference type="PROSITE" id="PS51900">
    <property type="entry name" value="CB"/>
    <property type="match status" value="1"/>
</dbReference>
<dbReference type="PANTHER" id="PTHR30629">
    <property type="entry name" value="PROPHAGE INTEGRASE"/>
    <property type="match status" value="1"/>
</dbReference>
<dbReference type="PANTHER" id="PTHR30629:SF2">
    <property type="entry name" value="PROPHAGE INTEGRASE INTS-RELATED"/>
    <property type="match status" value="1"/>
</dbReference>
<dbReference type="CDD" id="cd01189">
    <property type="entry name" value="INT_ICEBs1_C_like"/>
    <property type="match status" value="1"/>
</dbReference>
<dbReference type="Proteomes" id="UP000371977">
    <property type="component" value="Unassembled WGS sequence"/>
</dbReference>
<gene>
    <name evidence="8" type="ORF">ESZ50_04960</name>
</gene>
<dbReference type="RefSeq" id="WP_148622502.1">
    <property type="nucleotide sequence ID" value="NZ_SDGZ01000013.1"/>
</dbReference>
<dbReference type="Pfam" id="PF00589">
    <property type="entry name" value="Phage_integrase"/>
    <property type="match status" value="1"/>
</dbReference>
<comment type="caution">
    <text evidence="8">The sequence shown here is derived from an EMBL/GenBank/DDBJ whole genome shotgun (WGS) entry which is preliminary data.</text>
</comment>
<dbReference type="OrthoDB" id="9803188at2"/>
<feature type="domain" description="Core-binding (CB)" evidence="7">
    <location>
        <begin position="59"/>
        <end position="140"/>
    </location>
</feature>
<keyword evidence="2" id="KW-0229">DNA integration</keyword>
<dbReference type="InterPro" id="IPR044068">
    <property type="entry name" value="CB"/>
</dbReference>
<feature type="domain" description="Tyr recombinase" evidence="6">
    <location>
        <begin position="163"/>
        <end position="355"/>
    </location>
</feature>
<dbReference type="InterPro" id="IPR002104">
    <property type="entry name" value="Integrase_catalytic"/>
</dbReference>
<dbReference type="EMBL" id="SDGZ01000013">
    <property type="protein sequence ID" value="TYC49943.1"/>
    <property type="molecule type" value="Genomic_DNA"/>
</dbReference>
<keyword evidence="4" id="KW-0233">DNA recombination</keyword>
<dbReference type="Gene3D" id="1.10.150.130">
    <property type="match status" value="1"/>
</dbReference>
<dbReference type="Gene3D" id="1.10.443.10">
    <property type="entry name" value="Intergrase catalytic core"/>
    <property type="match status" value="1"/>
</dbReference>
<proteinExistence type="inferred from homology"/>
<organism evidence="8 9">
    <name type="scientific">Weissella muntiaci</name>
    <dbReference type="NCBI Taxonomy" id="2508881"/>
    <lineage>
        <taxon>Bacteria</taxon>
        <taxon>Bacillati</taxon>
        <taxon>Bacillota</taxon>
        <taxon>Bacilli</taxon>
        <taxon>Lactobacillales</taxon>
        <taxon>Lactobacillaceae</taxon>
        <taxon>Weissella</taxon>
    </lineage>
</organism>
<dbReference type="GO" id="GO:0003677">
    <property type="term" value="F:DNA binding"/>
    <property type="evidence" value="ECO:0007669"/>
    <property type="project" value="UniProtKB-UniRule"/>
</dbReference>
<name>A0A6C2C929_9LACO</name>
<keyword evidence="9" id="KW-1185">Reference proteome</keyword>
<dbReference type="SUPFAM" id="SSF56349">
    <property type="entry name" value="DNA breaking-rejoining enzymes"/>
    <property type="match status" value="1"/>
</dbReference>
<evidence type="ECO:0000313" key="9">
    <source>
        <dbReference type="Proteomes" id="UP000371977"/>
    </source>
</evidence>
<comment type="similarity">
    <text evidence="1">Belongs to the 'phage' integrase family.</text>
</comment>
<evidence type="ECO:0000256" key="1">
    <source>
        <dbReference type="ARBA" id="ARBA00008857"/>
    </source>
</evidence>
<evidence type="ECO:0000259" key="7">
    <source>
        <dbReference type="PROSITE" id="PS51900"/>
    </source>
</evidence>
<evidence type="ECO:0000256" key="2">
    <source>
        <dbReference type="ARBA" id="ARBA00022908"/>
    </source>
</evidence>
<dbReference type="InterPro" id="IPR011010">
    <property type="entry name" value="DNA_brk_join_enz"/>
</dbReference>